<dbReference type="GO" id="GO:0005524">
    <property type="term" value="F:ATP binding"/>
    <property type="evidence" value="ECO:0007669"/>
    <property type="project" value="UniProtKB-UniRule"/>
</dbReference>
<dbReference type="InterPro" id="IPR011009">
    <property type="entry name" value="Kinase-like_dom_sf"/>
</dbReference>
<keyword evidence="9" id="KW-1185">Reference proteome</keyword>
<keyword evidence="6" id="KW-0812">Transmembrane</keyword>
<evidence type="ECO:0000256" key="3">
    <source>
        <dbReference type="ARBA" id="ARBA00022777"/>
    </source>
</evidence>
<dbReference type="SUPFAM" id="SSF56112">
    <property type="entry name" value="Protein kinase-like (PK-like)"/>
    <property type="match status" value="1"/>
</dbReference>
<dbReference type="AlphaFoldDB" id="A0A2P6THA2"/>
<feature type="transmembrane region" description="Helical" evidence="6">
    <location>
        <begin position="118"/>
        <end position="140"/>
    </location>
</feature>
<evidence type="ECO:0000256" key="2">
    <source>
        <dbReference type="ARBA" id="ARBA00022741"/>
    </source>
</evidence>
<keyword evidence="8" id="KW-0675">Receptor</keyword>
<evidence type="ECO:0000256" key="5">
    <source>
        <dbReference type="PROSITE-ProRule" id="PRU10141"/>
    </source>
</evidence>
<dbReference type="InterPro" id="IPR017441">
    <property type="entry name" value="Protein_kinase_ATP_BS"/>
</dbReference>
<evidence type="ECO:0000313" key="9">
    <source>
        <dbReference type="Proteomes" id="UP000239899"/>
    </source>
</evidence>
<dbReference type="EMBL" id="LHPG02000016">
    <property type="protein sequence ID" value="PRW33664.1"/>
    <property type="molecule type" value="Genomic_DNA"/>
</dbReference>
<evidence type="ECO:0000256" key="4">
    <source>
        <dbReference type="ARBA" id="ARBA00022840"/>
    </source>
</evidence>
<dbReference type="Gene3D" id="1.10.510.10">
    <property type="entry name" value="Transferase(Phosphotransferase) domain 1"/>
    <property type="match status" value="1"/>
</dbReference>
<reference evidence="8 9" key="1">
    <citation type="journal article" date="2018" name="Plant J.">
        <title>Genome sequences of Chlorella sorokiniana UTEX 1602 and Micractinium conductrix SAG 241.80: implications to maltose excretion by a green alga.</title>
        <authorList>
            <person name="Arriola M.B."/>
            <person name="Velmurugan N."/>
            <person name="Zhang Y."/>
            <person name="Plunkett M.H."/>
            <person name="Hondzo H."/>
            <person name="Barney B.M."/>
        </authorList>
    </citation>
    <scope>NUCLEOTIDE SEQUENCE [LARGE SCALE GENOMIC DNA]</scope>
    <source>
        <strain evidence="9">UTEX 1602</strain>
    </source>
</reference>
<keyword evidence="6" id="KW-0472">Membrane</keyword>
<dbReference type="Pfam" id="PF00069">
    <property type="entry name" value="Pkinase"/>
    <property type="match status" value="1"/>
</dbReference>
<comment type="caution">
    <text evidence="8">The sequence shown here is derived from an EMBL/GenBank/DDBJ whole genome shotgun (WGS) entry which is preliminary data.</text>
</comment>
<dbReference type="InterPro" id="IPR051681">
    <property type="entry name" value="Ser/Thr_Kinases-Pseudokinases"/>
</dbReference>
<protein>
    <submittedName>
        <fullName evidence="8">Serine threonine-kinase receptor R831</fullName>
    </submittedName>
</protein>
<dbReference type="Proteomes" id="UP000239899">
    <property type="component" value="Unassembled WGS sequence"/>
</dbReference>
<sequence length="866" mass="91434">MPVLGLPLSDEQLWDVLNGVLPAWLLLAVAPRWRYTIPIVTLTAAFYSLLYVGAMAGTIAGGDSAVDFADMFTFEGVARLLSERSAVLPAWVHYVAFDLWVARWEVVDARERGVPQLLMLAPLFLTMMAGPSGLLLYLALIRPCVQEGCADGSAGLGFQQCQLLASNDTLWPTGLHGADIGTTAVFALSAHPETFPGFATLPAQGLDGADFECAGTMQPGACVFQSAFDAVAICAWLSECRAVTVFANGTDGHSEPAAVLKSSPLAPSNSFLAPSVYSVQRTEPFPLVALHLHPGEAEVVVPSDAEMLAETAEAAGGGGAAANSTAWLGCIVANNSLMAGAVVDVVDGVEAAEECCMLCRQTDGGACNAWHWCPQAGGCSYTEDRVEVTLQQYQCELRFQSLVAPKLGWPPALLGKGPHIPFVSGSPLMTVAPPLPGYKRLLGSGLFGQRGYTCPESLKPQIQECVRSSSLEGHAQYCNADPRCVAFAYKPAGVYDSVQGTAIYKSSVNSTAILLTPSTVLYIRGEETASSLSAGAVAGISIGAAALVAAAAALLQQDLLQESALSAQLDVGAQLAALPSNLPPELTSWVIKPEDITLLTWPNGSLKELGSGAGGRVLKAIYRGEVVAAKEIDLGRNLDAQQAFIKEALSLQQLRHPHVVSFSGVSLDGPRGIILQEFCEGRDLHSALQLQSSGGSGRAFGWYRRGRRVALDVARALNYLHSMGVVHMDVKSSNVLLTASGAAKLGDVGLSKRQNRTYLSDVAAIGTFDWAAPEILMNGMQCTAAVDLFSFGVLLYEIITGEPPVRGRLRIPSVPEECPEAARDLMLQCLSVSPAARPSAQEAMQRLAAMQQPSLRASLSGPADRN</sequence>
<feature type="transmembrane region" description="Helical" evidence="6">
    <location>
        <begin position="42"/>
        <end position="66"/>
    </location>
</feature>
<keyword evidence="2 5" id="KW-0547">Nucleotide-binding</keyword>
<name>A0A2P6THA2_CHLSO</name>
<gene>
    <name evidence="8" type="ORF">C2E21_7644</name>
</gene>
<accession>A0A2P6THA2</accession>
<dbReference type="PANTHER" id="PTHR44329">
    <property type="entry name" value="SERINE/THREONINE-PROTEIN KINASE TNNI3K-RELATED"/>
    <property type="match status" value="1"/>
</dbReference>
<dbReference type="PROSITE" id="PS50011">
    <property type="entry name" value="PROTEIN_KINASE_DOM"/>
    <property type="match status" value="1"/>
</dbReference>
<dbReference type="GO" id="GO:0004674">
    <property type="term" value="F:protein serine/threonine kinase activity"/>
    <property type="evidence" value="ECO:0007669"/>
    <property type="project" value="TreeGrafter"/>
</dbReference>
<dbReference type="InterPro" id="IPR000719">
    <property type="entry name" value="Prot_kinase_dom"/>
</dbReference>
<dbReference type="PROSITE" id="PS00108">
    <property type="entry name" value="PROTEIN_KINASE_ST"/>
    <property type="match status" value="1"/>
</dbReference>
<feature type="binding site" evidence="5">
    <location>
        <position position="630"/>
    </location>
    <ligand>
        <name>ATP</name>
        <dbReference type="ChEBI" id="CHEBI:30616"/>
    </ligand>
</feature>
<keyword evidence="4 5" id="KW-0067">ATP-binding</keyword>
<evidence type="ECO:0000256" key="6">
    <source>
        <dbReference type="SAM" id="Phobius"/>
    </source>
</evidence>
<feature type="transmembrane region" description="Helical" evidence="6">
    <location>
        <begin position="532"/>
        <end position="555"/>
    </location>
</feature>
<feature type="domain" description="Protein kinase" evidence="7">
    <location>
        <begin position="603"/>
        <end position="855"/>
    </location>
</feature>
<dbReference type="STRING" id="3076.A0A2P6THA2"/>
<evidence type="ECO:0000256" key="1">
    <source>
        <dbReference type="ARBA" id="ARBA00022679"/>
    </source>
</evidence>
<feature type="transmembrane region" description="Helical" evidence="6">
    <location>
        <begin position="12"/>
        <end position="30"/>
    </location>
</feature>
<evidence type="ECO:0000259" key="7">
    <source>
        <dbReference type="PROSITE" id="PS50011"/>
    </source>
</evidence>
<proteinExistence type="predicted"/>
<keyword evidence="1" id="KW-0808">Transferase</keyword>
<dbReference type="Pfam" id="PF14108">
    <property type="entry name" value="ABA4-like"/>
    <property type="match status" value="1"/>
</dbReference>
<organism evidence="8 9">
    <name type="scientific">Chlorella sorokiniana</name>
    <name type="common">Freshwater green alga</name>
    <dbReference type="NCBI Taxonomy" id="3076"/>
    <lineage>
        <taxon>Eukaryota</taxon>
        <taxon>Viridiplantae</taxon>
        <taxon>Chlorophyta</taxon>
        <taxon>core chlorophytes</taxon>
        <taxon>Trebouxiophyceae</taxon>
        <taxon>Chlorellales</taxon>
        <taxon>Chlorellaceae</taxon>
        <taxon>Chlorella clade</taxon>
        <taxon>Chlorella</taxon>
    </lineage>
</organism>
<dbReference type="SMART" id="SM00220">
    <property type="entry name" value="S_TKc"/>
    <property type="match status" value="1"/>
</dbReference>
<dbReference type="InterPro" id="IPR008271">
    <property type="entry name" value="Ser/Thr_kinase_AS"/>
</dbReference>
<dbReference type="PANTHER" id="PTHR44329:SF214">
    <property type="entry name" value="PROTEIN KINASE DOMAIN-CONTAINING PROTEIN"/>
    <property type="match status" value="1"/>
</dbReference>
<evidence type="ECO:0000313" key="8">
    <source>
        <dbReference type="EMBL" id="PRW33664.1"/>
    </source>
</evidence>
<dbReference type="PROSITE" id="PS00107">
    <property type="entry name" value="PROTEIN_KINASE_ATP"/>
    <property type="match status" value="1"/>
</dbReference>
<keyword evidence="3" id="KW-0418">Kinase</keyword>
<dbReference type="OrthoDB" id="2013833at2759"/>
<dbReference type="InterPro" id="IPR025461">
    <property type="entry name" value="ABA4-like"/>
</dbReference>
<keyword evidence="6" id="KW-1133">Transmembrane helix</keyword>